<accession>A0AAV6UZY8</accession>
<evidence type="ECO:0000313" key="2">
    <source>
        <dbReference type="Proteomes" id="UP000827092"/>
    </source>
</evidence>
<proteinExistence type="predicted"/>
<dbReference type="EMBL" id="JAFNEN010000220">
    <property type="protein sequence ID" value="KAG8189146.1"/>
    <property type="molecule type" value="Genomic_DNA"/>
</dbReference>
<protein>
    <submittedName>
        <fullName evidence="1">Uncharacterized protein</fullName>
    </submittedName>
</protein>
<reference evidence="1 2" key="1">
    <citation type="journal article" date="2022" name="Nat. Ecol. Evol.">
        <title>A masculinizing supergene underlies an exaggerated male reproductive morph in a spider.</title>
        <authorList>
            <person name="Hendrickx F."/>
            <person name="De Corte Z."/>
            <person name="Sonet G."/>
            <person name="Van Belleghem S.M."/>
            <person name="Kostlbacher S."/>
            <person name="Vangestel C."/>
        </authorList>
    </citation>
    <scope>NUCLEOTIDE SEQUENCE [LARGE SCALE GENOMIC DNA]</scope>
    <source>
        <strain evidence="1">W744_W776</strain>
    </source>
</reference>
<keyword evidence="2" id="KW-1185">Reference proteome</keyword>
<evidence type="ECO:0000313" key="1">
    <source>
        <dbReference type="EMBL" id="KAG8189146.1"/>
    </source>
</evidence>
<gene>
    <name evidence="1" type="ORF">JTE90_018440</name>
</gene>
<organism evidence="1 2">
    <name type="scientific">Oedothorax gibbosus</name>
    <dbReference type="NCBI Taxonomy" id="931172"/>
    <lineage>
        <taxon>Eukaryota</taxon>
        <taxon>Metazoa</taxon>
        <taxon>Ecdysozoa</taxon>
        <taxon>Arthropoda</taxon>
        <taxon>Chelicerata</taxon>
        <taxon>Arachnida</taxon>
        <taxon>Araneae</taxon>
        <taxon>Araneomorphae</taxon>
        <taxon>Entelegynae</taxon>
        <taxon>Araneoidea</taxon>
        <taxon>Linyphiidae</taxon>
        <taxon>Erigoninae</taxon>
        <taxon>Oedothorax</taxon>
    </lineage>
</organism>
<comment type="caution">
    <text evidence="1">The sequence shown here is derived from an EMBL/GenBank/DDBJ whole genome shotgun (WGS) entry which is preliminary data.</text>
</comment>
<dbReference type="AlphaFoldDB" id="A0AAV6UZY8"/>
<name>A0AAV6UZY8_9ARAC</name>
<sequence length="69" mass="8261">MERLHHNRTVWIREKKEYARVEMLQSSCLQARQKLPVKKERGDDSPSGPMDRVAGMWDLARFRHEKLLN</sequence>
<dbReference type="Proteomes" id="UP000827092">
    <property type="component" value="Unassembled WGS sequence"/>
</dbReference>